<keyword evidence="1" id="KW-1015">Disulfide bond</keyword>
<evidence type="ECO:0000313" key="8">
    <source>
        <dbReference type="Proteomes" id="UP000001307"/>
    </source>
</evidence>
<feature type="signal peptide" evidence="4">
    <location>
        <begin position="1"/>
        <end position="19"/>
    </location>
</feature>
<evidence type="ECO:0000256" key="3">
    <source>
        <dbReference type="SAM" id="MobiDB-lite"/>
    </source>
</evidence>
<evidence type="ECO:0000256" key="4">
    <source>
        <dbReference type="SAM" id="SignalP"/>
    </source>
</evidence>
<evidence type="ECO:0000256" key="1">
    <source>
        <dbReference type="ARBA" id="ARBA00023157"/>
    </source>
</evidence>
<evidence type="ECO:0000313" key="6">
    <source>
        <dbReference type="EMBL" id="CBY24990.1"/>
    </source>
</evidence>
<accession>E4XKS4</accession>
<feature type="compositionally biased region" description="Low complexity" evidence="3">
    <location>
        <begin position="361"/>
        <end position="372"/>
    </location>
</feature>
<keyword evidence="2" id="KW-0768">Sushi</keyword>
<dbReference type="InterPro" id="IPR035976">
    <property type="entry name" value="Sushi/SCR/CCP_sf"/>
</dbReference>
<dbReference type="Proteomes" id="UP000011014">
    <property type="component" value="Unassembled WGS sequence"/>
</dbReference>
<feature type="domain" description="Sushi" evidence="5">
    <location>
        <begin position="79"/>
        <end position="143"/>
    </location>
</feature>
<evidence type="ECO:0000256" key="2">
    <source>
        <dbReference type="PROSITE-ProRule" id="PRU00302"/>
    </source>
</evidence>
<feature type="region of interest" description="Disordered" evidence="3">
    <location>
        <begin position="345"/>
        <end position="372"/>
    </location>
</feature>
<name>E4XKS4_OIKDI</name>
<comment type="caution">
    <text evidence="2">Lacks conserved residue(s) required for the propagation of feature annotation.</text>
</comment>
<dbReference type="OrthoDB" id="10419435at2759"/>
<evidence type="ECO:0000259" key="5">
    <source>
        <dbReference type="PROSITE" id="PS50923"/>
    </source>
</evidence>
<reference evidence="6" key="1">
    <citation type="journal article" date="2010" name="Science">
        <title>Plasticity of animal genome architecture unmasked by rapid evolution of a pelagic tunicate.</title>
        <authorList>
            <person name="Denoeud F."/>
            <person name="Henriet S."/>
            <person name="Mungpakdee S."/>
            <person name="Aury J.M."/>
            <person name="Da Silva C."/>
            <person name="Brinkmann H."/>
            <person name="Mikhaleva J."/>
            <person name="Olsen L.C."/>
            <person name="Jubin C."/>
            <person name="Canestro C."/>
            <person name="Bouquet J.M."/>
            <person name="Danks G."/>
            <person name="Poulain J."/>
            <person name="Campsteijn C."/>
            <person name="Adamski M."/>
            <person name="Cross I."/>
            <person name="Yadetie F."/>
            <person name="Muffato M."/>
            <person name="Louis A."/>
            <person name="Butcher S."/>
            <person name="Tsagkogeorga G."/>
            <person name="Konrad A."/>
            <person name="Singh S."/>
            <person name="Jensen M.F."/>
            <person name="Cong E.H."/>
            <person name="Eikeseth-Otteraa H."/>
            <person name="Noel B."/>
            <person name="Anthouard V."/>
            <person name="Porcel B.M."/>
            <person name="Kachouri-Lafond R."/>
            <person name="Nishino A."/>
            <person name="Ugolini M."/>
            <person name="Chourrout P."/>
            <person name="Nishida H."/>
            <person name="Aasland R."/>
            <person name="Huzurbazar S."/>
            <person name="Westhof E."/>
            <person name="Delsuc F."/>
            <person name="Lehrach H."/>
            <person name="Reinhardt R."/>
            <person name="Weissenbach J."/>
            <person name="Roy S.W."/>
            <person name="Artiguenave F."/>
            <person name="Postlethwait J.H."/>
            <person name="Manak J.R."/>
            <person name="Thompson E.M."/>
            <person name="Jaillon O."/>
            <person name="Du Pasquier L."/>
            <person name="Boudinot P."/>
            <person name="Liberles D.A."/>
            <person name="Volff J.N."/>
            <person name="Philippe H."/>
            <person name="Lenhard B."/>
            <person name="Roest Crollius H."/>
            <person name="Wincker P."/>
            <person name="Chourrout D."/>
        </authorList>
    </citation>
    <scope>NUCLEOTIDE SEQUENCE [LARGE SCALE GENOMIC DNA]</scope>
</reference>
<dbReference type="AlphaFoldDB" id="E4XKS4"/>
<evidence type="ECO:0000313" key="7">
    <source>
        <dbReference type="EMBL" id="CBY36651.1"/>
    </source>
</evidence>
<dbReference type="InParanoid" id="E4XKS4"/>
<dbReference type="SUPFAM" id="SSF57535">
    <property type="entry name" value="Complement control module/SCR domain"/>
    <property type="match status" value="1"/>
</dbReference>
<feature type="chain" id="PRO_5007654018" description="Sushi domain-containing protein" evidence="4">
    <location>
        <begin position="20"/>
        <end position="404"/>
    </location>
</feature>
<dbReference type="PROSITE" id="PS50923">
    <property type="entry name" value="SUSHI"/>
    <property type="match status" value="1"/>
</dbReference>
<keyword evidence="8" id="KW-1185">Reference proteome</keyword>
<protein>
    <recommendedName>
        <fullName evidence="5">Sushi domain-containing protein</fullName>
    </recommendedName>
</protein>
<dbReference type="Gene3D" id="2.10.70.10">
    <property type="entry name" value="Complement Module, domain 1"/>
    <property type="match status" value="1"/>
</dbReference>
<organism evidence="6">
    <name type="scientific">Oikopleura dioica</name>
    <name type="common">Tunicate</name>
    <dbReference type="NCBI Taxonomy" id="34765"/>
    <lineage>
        <taxon>Eukaryota</taxon>
        <taxon>Metazoa</taxon>
        <taxon>Chordata</taxon>
        <taxon>Tunicata</taxon>
        <taxon>Appendicularia</taxon>
        <taxon>Copelata</taxon>
        <taxon>Oikopleuridae</taxon>
        <taxon>Oikopleura</taxon>
    </lineage>
</organism>
<feature type="region of interest" description="Disordered" evidence="3">
    <location>
        <begin position="48"/>
        <end position="68"/>
    </location>
</feature>
<dbReference type="InterPro" id="IPR000436">
    <property type="entry name" value="Sushi_SCR_CCP_dom"/>
</dbReference>
<keyword evidence="4" id="KW-0732">Signal</keyword>
<proteinExistence type="predicted"/>
<gene>
    <name evidence="6" type="ORF">GSOID_T00014290001</name>
    <name evidence="7" type="ORF">GSOID_T00029678001</name>
</gene>
<dbReference type="EMBL" id="FN653066">
    <property type="protein sequence ID" value="CBY24990.1"/>
    <property type="molecule type" value="Genomic_DNA"/>
</dbReference>
<dbReference type="Proteomes" id="UP000001307">
    <property type="component" value="Unassembled WGS sequence"/>
</dbReference>
<dbReference type="EMBL" id="FN654816">
    <property type="protein sequence ID" value="CBY36651.1"/>
    <property type="molecule type" value="Genomic_DNA"/>
</dbReference>
<sequence length="404" mass="43929">MRFFKKLALAAFLTVQAQSVEDGSASLKQPRATWRELLQIMNKDEDDTSPSILARGKKNSATAGAGWGRQPKNKFVEYKTCPMLETPKNAKGVFCDGATCVVDCQAGFMPAGNPRVNCVRNKAPQFVEKGENRWSGELPDCQACEELPPIFDDKIDQFCFVNARDNQMTCEHQCTNGGKLTGLKGSVLRCVCNQQGACGWSRKAKKAKFADTSKARCTEEFVLPPQRSSCEEKSILEFSTEAARVTNSNDCKKCKLLTFDTRFPDSFDSDDTVILELSQQLKSVGTFSFPIISAELSEDQTAITLTFYEYADMSEKDIRMFLNIESKGRSPEVIGITTRPCSAKRSEFSVSPNSKGGGYGSTTSGVVSTTGTTTSTEIGVSGIYSASGGNEYSNSGSLGSAMIS</sequence>